<proteinExistence type="predicted"/>
<accession>A0A8X6MXF4</accession>
<keyword evidence="2" id="KW-1185">Reference proteome</keyword>
<evidence type="ECO:0000313" key="2">
    <source>
        <dbReference type="Proteomes" id="UP000887013"/>
    </source>
</evidence>
<comment type="caution">
    <text evidence="1">The sequence shown here is derived from an EMBL/GenBank/DDBJ whole genome shotgun (WGS) entry which is preliminary data.</text>
</comment>
<dbReference type="Proteomes" id="UP000887013">
    <property type="component" value="Unassembled WGS sequence"/>
</dbReference>
<evidence type="ECO:0000313" key="1">
    <source>
        <dbReference type="EMBL" id="GFS82657.1"/>
    </source>
</evidence>
<name>A0A8X6MXF4_NEPPI</name>
<protein>
    <submittedName>
        <fullName evidence="1">Uncharacterized protein</fullName>
    </submittedName>
</protein>
<dbReference type="AlphaFoldDB" id="A0A8X6MXF4"/>
<reference evidence="1" key="1">
    <citation type="submission" date="2020-08" db="EMBL/GenBank/DDBJ databases">
        <title>Multicomponent nature underlies the extraordinary mechanical properties of spider dragline silk.</title>
        <authorList>
            <person name="Kono N."/>
            <person name="Nakamura H."/>
            <person name="Mori M."/>
            <person name="Yoshida Y."/>
            <person name="Ohtoshi R."/>
            <person name="Malay A.D."/>
            <person name="Moran D.A.P."/>
            <person name="Tomita M."/>
            <person name="Numata K."/>
            <person name="Arakawa K."/>
        </authorList>
    </citation>
    <scope>NUCLEOTIDE SEQUENCE</scope>
</reference>
<dbReference type="EMBL" id="BMAW01051852">
    <property type="protein sequence ID" value="GFS82657.1"/>
    <property type="molecule type" value="Genomic_DNA"/>
</dbReference>
<gene>
    <name evidence="1" type="ORF">NPIL_700691</name>
</gene>
<sequence length="96" mass="11090">MVERTETSREIQANAFPEAMVNLHWEICGQASSTTYWPPGLTALERRLYIQFVLFFLTDTINFGVPNLLSEDFKFFGEKILRDVLFGVKDSLCVCY</sequence>
<organism evidence="1 2">
    <name type="scientific">Nephila pilipes</name>
    <name type="common">Giant wood spider</name>
    <name type="synonym">Nephila maculata</name>
    <dbReference type="NCBI Taxonomy" id="299642"/>
    <lineage>
        <taxon>Eukaryota</taxon>
        <taxon>Metazoa</taxon>
        <taxon>Ecdysozoa</taxon>
        <taxon>Arthropoda</taxon>
        <taxon>Chelicerata</taxon>
        <taxon>Arachnida</taxon>
        <taxon>Araneae</taxon>
        <taxon>Araneomorphae</taxon>
        <taxon>Entelegynae</taxon>
        <taxon>Araneoidea</taxon>
        <taxon>Nephilidae</taxon>
        <taxon>Nephila</taxon>
    </lineage>
</organism>